<dbReference type="AlphaFoldDB" id="A0A644W2Z2"/>
<dbReference type="EMBL" id="VSSQ01000575">
    <property type="protein sequence ID" value="MPL97810.1"/>
    <property type="molecule type" value="Genomic_DNA"/>
</dbReference>
<evidence type="ECO:0000313" key="1">
    <source>
        <dbReference type="EMBL" id="MPL97810.1"/>
    </source>
</evidence>
<gene>
    <name evidence="1" type="ORF">SDC9_44005</name>
</gene>
<organism evidence="1">
    <name type="scientific">bioreactor metagenome</name>
    <dbReference type="NCBI Taxonomy" id="1076179"/>
    <lineage>
        <taxon>unclassified sequences</taxon>
        <taxon>metagenomes</taxon>
        <taxon>ecological metagenomes</taxon>
    </lineage>
</organism>
<comment type="caution">
    <text evidence="1">The sequence shown here is derived from an EMBL/GenBank/DDBJ whole genome shotgun (WGS) entry which is preliminary data.</text>
</comment>
<protein>
    <submittedName>
        <fullName evidence="1">Uncharacterized protein</fullName>
    </submittedName>
</protein>
<accession>A0A644W2Z2</accession>
<proteinExistence type="predicted"/>
<name>A0A644W2Z2_9ZZZZ</name>
<sequence length="101" mass="11023">MKSAITQNTYDEVSRLVECALSADTKKQAEQYTKRLEFLRSSGGYGGYVNCVLGDLIASTKHASGKVADKERLSSFARTDFYKLEGQISNSADSENVNSGD</sequence>
<reference evidence="1" key="1">
    <citation type="submission" date="2019-08" db="EMBL/GenBank/DDBJ databases">
        <authorList>
            <person name="Kucharzyk K."/>
            <person name="Murdoch R.W."/>
            <person name="Higgins S."/>
            <person name="Loffler F."/>
        </authorList>
    </citation>
    <scope>NUCLEOTIDE SEQUENCE</scope>
</reference>